<comment type="caution">
    <text evidence="1">The sequence shown here is derived from an EMBL/GenBank/DDBJ whole genome shotgun (WGS) entry which is preliminary data.</text>
</comment>
<sequence length="160" mass="17876">MEGGGRRLSWTARNANAGRRGRKVAMPLRANDRGAAALRSDMSNRGRVGRAHFLCPNGWQQWPHRSFGNLPGQCDESAERRRTFRLDGGSGFRSVTCRPCMLLFAKNYPLLARRRGQSQQHRFVPARGKIVSADTGPDKPRCPFQNLRSAYSVLHSIAAD</sequence>
<accession>A0A7W6CDE2</accession>
<reference evidence="1 2" key="1">
    <citation type="submission" date="2020-08" db="EMBL/GenBank/DDBJ databases">
        <title>Genomic Encyclopedia of Type Strains, Phase IV (KMG-IV): sequencing the most valuable type-strain genomes for metagenomic binning, comparative biology and taxonomic classification.</title>
        <authorList>
            <person name="Goeker M."/>
        </authorList>
    </citation>
    <scope>NUCLEOTIDE SEQUENCE [LARGE SCALE GENOMIC DNA]</scope>
    <source>
        <strain evidence="1 2">DSM 26438</strain>
    </source>
</reference>
<gene>
    <name evidence="1" type="ORF">GGQ73_003336</name>
</gene>
<evidence type="ECO:0000313" key="1">
    <source>
        <dbReference type="EMBL" id="MBB3947369.1"/>
    </source>
</evidence>
<keyword evidence="2" id="KW-1185">Reference proteome</keyword>
<organism evidence="1 2">
    <name type="scientific">Rhizobium skierniewicense</name>
    <dbReference type="NCBI Taxonomy" id="984260"/>
    <lineage>
        <taxon>Bacteria</taxon>
        <taxon>Pseudomonadati</taxon>
        <taxon>Pseudomonadota</taxon>
        <taxon>Alphaproteobacteria</taxon>
        <taxon>Hyphomicrobiales</taxon>
        <taxon>Rhizobiaceae</taxon>
        <taxon>Rhizobium/Agrobacterium group</taxon>
        <taxon>Rhizobium</taxon>
    </lineage>
</organism>
<dbReference type="Proteomes" id="UP000565286">
    <property type="component" value="Unassembled WGS sequence"/>
</dbReference>
<dbReference type="AlphaFoldDB" id="A0A7W6CDE2"/>
<name>A0A7W6CDE2_9HYPH</name>
<evidence type="ECO:0000313" key="2">
    <source>
        <dbReference type="Proteomes" id="UP000565286"/>
    </source>
</evidence>
<protein>
    <submittedName>
        <fullName evidence="1">Uncharacterized protein</fullName>
    </submittedName>
</protein>
<dbReference type="EMBL" id="JACIDV010000010">
    <property type="protein sequence ID" value="MBB3947369.1"/>
    <property type="molecule type" value="Genomic_DNA"/>
</dbReference>
<proteinExistence type="predicted"/>